<comment type="caution">
    <text evidence="1">The sequence shown here is derived from an EMBL/GenBank/DDBJ whole genome shotgun (WGS) entry which is preliminary data.</text>
</comment>
<name>A0AAN7ZA38_9PEZI</name>
<keyword evidence="2" id="KW-1185">Reference proteome</keyword>
<gene>
    <name evidence="1" type="ORF">RRF57_011494</name>
</gene>
<dbReference type="Proteomes" id="UP001305414">
    <property type="component" value="Unassembled WGS sequence"/>
</dbReference>
<protein>
    <submittedName>
        <fullName evidence="1">Uncharacterized protein</fullName>
    </submittedName>
</protein>
<evidence type="ECO:0000313" key="1">
    <source>
        <dbReference type="EMBL" id="KAK5635782.1"/>
    </source>
</evidence>
<reference evidence="1 2" key="1">
    <citation type="submission" date="2023-10" db="EMBL/GenBank/DDBJ databases">
        <title>Draft genome sequence of Xylaria bambusicola isolate GMP-LS, the root and basal stem rot pathogen of sugarcane in Indonesia.</title>
        <authorList>
            <person name="Selvaraj P."/>
            <person name="Muralishankar V."/>
            <person name="Muruganantham S."/>
            <person name="Sp S."/>
            <person name="Haryani S."/>
            <person name="Lau K.J.X."/>
            <person name="Naqvi N.I."/>
        </authorList>
    </citation>
    <scope>NUCLEOTIDE SEQUENCE [LARGE SCALE GENOMIC DNA]</scope>
    <source>
        <strain evidence="1">GMP-LS</strain>
    </source>
</reference>
<dbReference type="AlphaFoldDB" id="A0AAN7ZA38"/>
<organism evidence="1 2">
    <name type="scientific">Xylaria bambusicola</name>
    <dbReference type="NCBI Taxonomy" id="326684"/>
    <lineage>
        <taxon>Eukaryota</taxon>
        <taxon>Fungi</taxon>
        <taxon>Dikarya</taxon>
        <taxon>Ascomycota</taxon>
        <taxon>Pezizomycotina</taxon>
        <taxon>Sordariomycetes</taxon>
        <taxon>Xylariomycetidae</taxon>
        <taxon>Xylariales</taxon>
        <taxon>Xylariaceae</taxon>
        <taxon>Xylaria</taxon>
    </lineage>
</organism>
<accession>A0AAN7ZA38</accession>
<proteinExistence type="predicted"/>
<sequence length="79" mass="9127">MSVVVQDEPPWKEYDTVSFDEGNQMTPYTLRKVLEVSRHSIRVAMRILAKNSFDAEATELLSRPPRLISPLHEDEADNR</sequence>
<dbReference type="EMBL" id="JAWHQM010000057">
    <property type="protein sequence ID" value="KAK5635782.1"/>
    <property type="molecule type" value="Genomic_DNA"/>
</dbReference>
<evidence type="ECO:0000313" key="2">
    <source>
        <dbReference type="Proteomes" id="UP001305414"/>
    </source>
</evidence>